<organism evidence="8 9">
    <name type="scientific">Nannocystis pusilla</name>
    <dbReference type="NCBI Taxonomy" id="889268"/>
    <lineage>
        <taxon>Bacteria</taxon>
        <taxon>Pseudomonadati</taxon>
        <taxon>Myxococcota</taxon>
        <taxon>Polyangia</taxon>
        <taxon>Nannocystales</taxon>
        <taxon>Nannocystaceae</taxon>
        <taxon>Nannocystis</taxon>
    </lineage>
</organism>
<dbReference type="GO" id="GO:0005524">
    <property type="term" value="F:ATP binding"/>
    <property type="evidence" value="ECO:0007669"/>
    <property type="project" value="UniProtKB-UniRule"/>
</dbReference>
<dbReference type="InterPro" id="IPR029499">
    <property type="entry name" value="PduO-typ"/>
</dbReference>
<evidence type="ECO:0000256" key="5">
    <source>
        <dbReference type="ARBA" id="ARBA00022840"/>
    </source>
</evidence>
<evidence type="ECO:0000313" key="8">
    <source>
        <dbReference type="EMBL" id="MCY1006892.1"/>
    </source>
</evidence>
<dbReference type="AlphaFoldDB" id="A0A9X3EMT5"/>
<dbReference type="Gene3D" id="1.20.1200.10">
    <property type="entry name" value="Cobalamin adenosyltransferase-like"/>
    <property type="match status" value="1"/>
</dbReference>
<evidence type="ECO:0000259" key="7">
    <source>
        <dbReference type="Pfam" id="PF01923"/>
    </source>
</evidence>
<name>A0A9X3EMT5_9BACT</name>
<comment type="pathway">
    <text evidence="6">Cofactor biosynthesis; adenosylcobalamin biosynthesis; adenosylcobalamin from cob(II)yrinate a,c-diamide: step 2/7.</text>
</comment>
<dbReference type="NCBIfam" id="TIGR00636">
    <property type="entry name" value="PduO_Nterm"/>
    <property type="match status" value="1"/>
</dbReference>
<comment type="subunit">
    <text evidence="2">Homotrimer.</text>
</comment>
<proteinExistence type="inferred from homology"/>
<comment type="catalytic activity">
    <reaction evidence="6">
        <text>2 cob(II)alamin + reduced [electron-transfer flavoprotein] + 2 ATP = 2 adenosylcob(III)alamin + 2 triphosphate + oxidized [electron-transfer flavoprotein] + 3 H(+)</text>
        <dbReference type="Rhea" id="RHEA:28671"/>
        <dbReference type="Rhea" id="RHEA-COMP:10685"/>
        <dbReference type="Rhea" id="RHEA-COMP:10686"/>
        <dbReference type="ChEBI" id="CHEBI:15378"/>
        <dbReference type="ChEBI" id="CHEBI:16304"/>
        <dbReference type="ChEBI" id="CHEBI:18036"/>
        <dbReference type="ChEBI" id="CHEBI:18408"/>
        <dbReference type="ChEBI" id="CHEBI:30616"/>
        <dbReference type="ChEBI" id="CHEBI:57692"/>
        <dbReference type="ChEBI" id="CHEBI:58307"/>
        <dbReference type="EC" id="2.5.1.17"/>
    </reaction>
</comment>
<dbReference type="InterPro" id="IPR036451">
    <property type="entry name" value="CblAdoTrfase-like_sf"/>
</dbReference>
<evidence type="ECO:0000313" key="9">
    <source>
        <dbReference type="Proteomes" id="UP001150924"/>
    </source>
</evidence>
<dbReference type="EMBL" id="JAPNKE010000002">
    <property type="protein sequence ID" value="MCY1006892.1"/>
    <property type="molecule type" value="Genomic_DNA"/>
</dbReference>
<keyword evidence="3 6" id="KW-0808">Transferase</keyword>
<evidence type="ECO:0000256" key="3">
    <source>
        <dbReference type="ARBA" id="ARBA00022679"/>
    </source>
</evidence>
<keyword evidence="9" id="KW-1185">Reference proteome</keyword>
<dbReference type="PANTHER" id="PTHR12213:SF0">
    <property type="entry name" value="CORRINOID ADENOSYLTRANSFERASE MMAB"/>
    <property type="match status" value="1"/>
</dbReference>
<protein>
    <recommendedName>
        <fullName evidence="6">Corrinoid adenosyltransferase</fullName>
        <ecNumber evidence="6">2.5.1.17</ecNumber>
    </recommendedName>
    <alternativeName>
        <fullName evidence="6">Cob(II)alamin adenosyltransferase</fullName>
    </alternativeName>
    <alternativeName>
        <fullName evidence="6">Cob(II)yrinic acid a,c-diamide adenosyltransferase</fullName>
    </alternativeName>
    <alternativeName>
        <fullName evidence="6">Cobinamide/cobalamin adenosyltransferase</fullName>
    </alternativeName>
</protein>
<gene>
    <name evidence="8" type="ORF">OV079_15280</name>
</gene>
<dbReference type="PANTHER" id="PTHR12213">
    <property type="entry name" value="CORRINOID ADENOSYLTRANSFERASE"/>
    <property type="match status" value="1"/>
</dbReference>
<dbReference type="FunFam" id="1.20.1200.10:FF:000001">
    <property type="entry name" value="Cob(I)yrinic acid a,c-diamide adenosyltransferase"/>
    <property type="match status" value="1"/>
</dbReference>
<evidence type="ECO:0000256" key="2">
    <source>
        <dbReference type="ARBA" id="ARBA00011233"/>
    </source>
</evidence>
<feature type="domain" description="Cobalamin adenosyltransferase-like" evidence="7">
    <location>
        <begin position="7"/>
        <end position="181"/>
    </location>
</feature>
<sequence>MVYISKVYTKFGDCGDTMLASGDTVGKDTPRVAAYGEVDELNAVIGVLRVELSRVGEPGERREFLAALDASLARIQQELFDLGAELATPGATEGKAPLKVEEADVTRLEHELDAWNHDLPPLRSFILPGGGPLGAWAHLARTVCRRAERNVVALARVEPVRPEAVRYINRLSDWFFVVARAAAHAFAVPEVLWDTHRRKPAP</sequence>
<keyword evidence="6" id="KW-0169">Cobalamin biosynthesis</keyword>
<keyword evidence="4 6" id="KW-0547">Nucleotide-binding</keyword>
<keyword evidence="5 6" id="KW-0067">ATP-binding</keyword>
<comment type="similarity">
    <text evidence="1 6">Belongs to the Cob(I)alamin adenosyltransferase family.</text>
</comment>
<accession>A0A9X3EMT5</accession>
<comment type="catalytic activity">
    <reaction evidence="6">
        <text>2 cob(II)yrinate a,c diamide + reduced [electron-transfer flavoprotein] + 2 ATP = 2 adenosylcob(III)yrinate a,c-diamide + 2 triphosphate + oxidized [electron-transfer flavoprotein] + 3 H(+)</text>
        <dbReference type="Rhea" id="RHEA:11528"/>
        <dbReference type="Rhea" id="RHEA-COMP:10685"/>
        <dbReference type="Rhea" id="RHEA-COMP:10686"/>
        <dbReference type="ChEBI" id="CHEBI:15378"/>
        <dbReference type="ChEBI" id="CHEBI:18036"/>
        <dbReference type="ChEBI" id="CHEBI:30616"/>
        <dbReference type="ChEBI" id="CHEBI:57692"/>
        <dbReference type="ChEBI" id="CHEBI:58307"/>
        <dbReference type="ChEBI" id="CHEBI:58503"/>
        <dbReference type="ChEBI" id="CHEBI:58537"/>
        <dbReference type="EC" id="2.5.1.17"/>
    </reaction>
</comment>
<dbReference type="GO" id="GO:0009236">
    <property type="term" value="P:cobalamin biosynthetic process"/>
    <property type="evidence" value="ECO:0007669"/>
    <property type="project" value="UniProtKB-UniRule"/>
</dbReference>
<dbReference type="Proteomes" id="UP001150924">
    <property type="component" value="Unassembled WGS sequence"/>
</dbReference>
<comment type="caution">
    <text evidence="8">The sequence shown here is derived from an EMBL/GenBank/DDBJ whole genome shotgun (WGS) entry which is preliminary data.</text>
</comment>
<evidence type="ECO:0000256" key="6">
    <source>
        <dbReference type="RuleBase" id="RU366026"/>
    </source>
</evidence>
<dbReference type="EC" id="2.5.1.17" evidence="6"/>
<reference evidence="8" key="1">
    <citation type="submission" date="2022-11" db="EMBL/GenBank/DDBJ databases">
        <title>Minimal conservation of predation-associated metabolite biosynthetic gene clusters underscores biosynthetic potential of Myxococcota including descriptions for ten novel species: Archangium lansinium sp. nov., Myxococcus landrumus sp. nov., Nannocystis bai.</title>
        <authorList>
            <person name="Ahearne A."/>
            <person name="Stevens C."/>
            <person name="Phillips K."/>
        </authorList>
    </citation>
    <scope>NUCLEOTIDE SEQUENCE</scope>
    <source>
        <strain evidence="8">Na p29</strain>
    </source>
</reference>
<evidence type="ECO:0000256" key="4">
    <source>
        <dbReference type="ARBA" id="ARBA00022741"/>
    </source>
</evidence>
<evidence type="ECO:0000256" key="1">
    <source>
        <dbReference type="ARBA" id="ARBA00007487"/>
    </source>
</evidence>
<dbReference type="GO" id="GO:0008817">
    <property type="term" value="F:corrinoid adenosyltransferase activity"/>
    <property type="evidence" value="ECO:0007669"/>
    <property type="project" value="UniProtKB-UniRule"/>
</dbReference>
<dbReference type="Pfam" id="PF01923">
    <property type="entry name" value="Cob_adeno_trans"/>
    <property type="match status" value="1"/>
</dbReference>
<dbReference type="RefSeq" id="WP_267769323.1">
    <property type="nucleotide sequence ID" value="NZ_JAPNKE010000002.1"/>
</dbReference>
<dbReference type="InterPro" id="IPR016030">
    <property type="entry name" value="CblAdoTrfase-like"/>
</dbReference>
<dbReference type="SUPFAM" id="SSF89028">
    <property type="entry name" value="Cobalamin adenosyltransferase-like"/>
    <property type="match status" value="1"/>
</dbReference>